<proteinExistence type="inferred from homology"/>
<organism evidence="3 4">
    <name type="scientific">Draconibacterium aestuarii</name>
    <dbReference type="NCBI Taxonomy" id="2998507"/>
    <lineage>
        <taxon>Bacteria</taxon>
        <taxon>Pseudomonadati</taxon>
        <taxon>Bacteroidota</taxon>
        <taxon>Bacteroidia</taxon>
        <taxon>Marinilabiliales</taxon>
        <taxon>Prolixibacteraceae</taxon>
        <taxon>Draconibacterium</taxon>
    </lineage>
</organism>
<dbReference type="SUPFAM" id="SSF56300">
    <property type="entry name" value="Metallo-dependent phosphatases"/>
    <property type="match status" value="1"/>
</dbReference>
<dbReference type="Gene3D" id="3.60.21.10">
    <property type="match status" value="1"/>
</dbReference>
<evidence type="ECO:0000313" key="4">
    <source>
        <dbReference type="Proteomes" id="UP001145087"/>
    </source>
</evidence>
<protein>
    <submittedName>
        <fullName evidence="3">Metallophosphoesterase family protein</fullName>
    </submittedName>
</protein>
<dbReference type="InterPro" id="IPR029052">
    <property type="entry name" value="Metallo-depent_PP-like"/>
</dbReference>
<dbReference type="Proteomes" id="UP001145087">
    <property type="component" value="Unassembled WGS sequence"/>
</dbReference>
<gene>
    <name evidence="3" type="ORF">OU798_02355</name>
</gene>
<dbReference type="EMBL" id="JAPOHD010000005">
    <property type="protein sequence ID" value="MCY1719164.1"/>
    <property type="molecule type" value="Genomic_DNA"/>
</dbReference>
<sequence length="171" mass="19795">MKRIGLLSDTHGFLHERLFSFFENVDEIWHAGDFGTIETADKLAEFKLLRGVYGNIDGQDVRVVHPMHQRFKCEDVDVWMTHIGGYPGRYERYVKPDIYSNSPNLFISGHSHILKVIYDKKLDFLHMNPGAAGIHGFHKVCTALRFVIDGKNIRDLEIWEIPRSESLLQIK</sequence>
<dbReference type="RefSeq" id="WP_343331500.1">
    <property type="nucleotide sequence ID" value="NZ_JAPOHD010000005.1"/>
</dbReference>
<reference evidence="3" key="1">
    <citation type="submission" date="2022-11" db="EMBL/GenBank/DDBJ databases">
        <title>Marilongibacter aestuarii gen. nov., sp. nov., isolated from tidal flat sediment.</title>
        <authorList>
            <person name="Jiayan W."/>
        </authorList>
    </citation>
    <scope>NUCLEOTIDE SEQUENCE</scope>
    <source>
        <strain evidence="3">Z1-6</strain>
    </source>
</reference>
<dbReference type="Pfam" id="PF12850">
    <property type="entry name" value="Metallophos_2"/>
    <property type="match status" value="1"/>
</dbReference>
<name>A0A9X3F253_9BACT</name>
<evidence type="ECO:0000313" key="3">
    <source>
        <dbReference type="EMBL" id="MCY1719164.1"/>
    </source>
</evidence>
<evidence type="ECO:0000256" key="1">
    <source>
        <dbReference type="ARBA" id="ARBA00008950"/>
    </source>
</evidence>
<dbReference type="InterPro" id="IPR024654">
    <property type="entry name" value="Calcineurin-like_PHP_lpxH"/>
</dbReference>
<evidence type="ECO:0000259" key="2">
    <source>
        <dbReference type="Pfam" id="PF12850"/>
    </source>
</evidence>
<feature type="domain" description="Calcineurin-like phosphoesterase" evidence="2">
    <location>
        <begin position="3"/>
        <end position="146"/>
    </location>
</feature>
<comment type="caution">
    <text evidence="3">The sequence shown here is derived from an EMBL/GenBank/DDBJ whole genome shotgun (WGS) entry which is preliminary data.</text>
</comment>
<dbReference type="AlphaFoldDB" id="A0A9X3F253"/>
<keyword evidence="4" id="KW-1185">Reference proteome</keyword>
<comment type="similarity">
    <text evidence="1">Belongs to the metallophosphoesterase superfamily. YfcE family.</text>
</comment>
<accession>A0A9X3F253</accession>